<proteinExistence type="predicted"/>
<protein>
    <submittedName>
        <fullName evidence="2">Uncharacterized protein</fullName>
    </submittedName>
</protein>
<feature type="compositionally biased region" description="Basic and acidic residues" evidence="1">
    <location>
        <begin position="343"/>
        <end position="365"/>
    </location>
</feature>
<evidence type="ECO:0000313" key="3">
    <source>
        <dbReference type="Proteomes" id="UP000032352"/>
    </source>
</evidence>
<evidence type="ECO:0000313" key="2">
    <source>
        <dbReference type="EMBL" id="WDE02909.1"/>
    </source>
</evidence>
<evidence type="ECO:0000256" key="1">
    <source>
        <dbReference type="SAM" id="MobiDB-lite"/>
    </source>
</evidence>
<feature type="compositionally biased region" description="Polar residues" evidence="1">
    <location>
        <begin position="415"/>
        <end position="437"/>
    </location>
</feature>
<dbReference type="Pfam" id="PF19268">
    <property type="entry name" value="CIS_TMP"/>
    <property type="match status" value="1"/>
</dbReference>
<reference evidence="2 3" key="1">
    <citation type="journal article" date="2015" name="Genome Announc.">
        <title>Draft Genome Sequences of Marine Isolates of Thalassomonas viridans and Thalassomonas actiniarum.</title>
        <authorList>
            <person name="Olonade I."/>
            <person name="van Zyl L.J."/>
            <person name="Trindade M."/>
        </authorList>
    </citation>
    <scope>NUCLEOTIDE SEQUENCE [LARGE SCALE GENOMIC DNA]</scope>
    <source>
        <strain evidence="2 3">XOM25</strain>
    </source>
</reference>
<sequence>MEQLTQQAEQELVTASGQTAVSAPSLLHAYGDSGQTPATFDAMKLEEHEYTWLLLSHFLNHGTLPWYVDATQFTGITATVELLISKGKLDIPAFKHLLNNETVVKRLITQLDGETLEKLYACATGVTVYWPDLFHELQQCLNQASTATNSSTNQQTSPQKPSQYHTELSAFLTQKNLHQAWKIIWSRVSEKNDLQKIFSLILKQISDKLTPDIVQSFSLHLLQSSRIKAITGNTHQNFLTALENIIPPLKESAPSTTDNIRNQHLSEQSITASSPTNDASKISSPGKAGRINDVHNQQANQPTEEKAEKLSPVSQTNNLVSGTENTTDKPQNSANTNVNEQLDYIRDSSQTKKYPQERELSDVRQQEPQPADTTNHTDEARPEDKATKQSDGKKSPTEGIQKEINDDKNTLMPESASTLHSPLKSEPSTSQKGNKNLSEPLFPGDNAQAHSRSSSHAQDAEQTLVTTNNQNSRNINNSHNLKQNKQTYINQDKNQAEVNNPTQTHHQQEIPASKAGETNSLFSGKTILNGDAPTANESSEKSLPQTRPPCFVPEAASQGLAVENAGLVIFWPYLHIYFKDLGLFDGKDFKNLNAREKAVHLLQYLATGEVNTEEHALTLNKLLCHWDFNQPLSRFVSLSNREREESEKLINAVINHWSVLGKTSIDSFRSTFIQRKGLLNHQDNGWLLRVEKGPYDILLDRIPWGLSMIKLSWVDELLQVEW</sequence>
<accession>A0AAF0C7J1</accession>
<feature type="compositionally biased region" description="Polar residues" evidence="1">
    <location>
        <begin position="312"/>
        <end position="340"/>
    </location>
</feature>
<feature type="compositionally biased region" description="Low complexity" evidence="1">
    <location>
        <begin position="447"/>
        <end position="457"/>
    </location>
</feature>
<dbReference type="AlphaFoldDB" id="A0AAF0C7J1"/>
<dbReference type="KEGG" id="tvd:SG34_015815"/>
<dbReference type="EMBL" id="CP059733">
    <property type="protein sequence ID" value="WDE02909.1"/>
    <property type="molecule type" value="Genomic_DNA"/>
</dbReference>
<dbReference type="Proteomes" id="UP000032352">
    <property type="component" value="Chromosome"/>
</dbReference>
<dbReference type="InterPro" id="IPR045538">
    <property type="entry name" value="CIS_TMP"/>
</dbReference>
<gene>
    <name evidence="2" type="ORF">SG34_015815</name>
</gene>
<feature type="compositionally biased region" description="Low complexity" evidence="1">
    <location>
        <begin position="468"/>
        <end position="480"/>
    </location>
</feature>
<feature type="region of interest" description="Disordered" evidence="1">
    <location>
        <begin position="267"/>
        <end position="482"/>
    </location>
</feature>
<feature type="compositionally biased region" description="Polar residues" evidence="1">
    <location>
        <begin position="267"/>
        <end position="283"/>
    </location>
</feature>
<name>A0AAF0C7J1_9GAMM</name>
<organism evidence="2 3">
    <name type="scientific">Thalassomonas viridans</name>
    <dbReference type="NCBI Taxonomy" id="137584"/>
    <lineage>
        <taxon>Bacteria</taxon>
        <taxon>Pseudomonadati</taxon>
        <taxon>Pseudomonadota</taxon>
        <taxon>Gammaproteobacteria</taxon>
        <taxon>Alteromonadales</taxon>
        <taxon>Colwelliaceae</taxon>
        <taxon>Thalassomonas</taxon>
    </lineage>
</organism>
<keyword evidence="3" id="KW-1185">Reference proteome</keyword>
<feature type="region of interest" description="Disordered" evidence="1">
    <location>
        <begin position="498"/>
        <end position="550"/>
    </location>
</feature>
<feature type="compositionally biased region" description="Polar residues" evidence="1">
    <location>
        <begin position="535"/>
        <end position="545"/>
    </location>
</feature>
<reference evidence="2 3" key="2">
    <citation type="journal article" date="2022" name="Mar. Drugs">
        <title>Bioassay-Guided Fractionation Leads to the Detection of Cholic Acid Generated by the Rare Thalassomonas sp.</title>
        <authorList>
            <person name="Pheiffer F."/>
            <person name="Schneider Y.K."/>
            <person name="Hansen E.H."/>
            <person name="Andersen J.H."/>
            <person name="Isaksson J."/>
            <person name="Busche T."/>
            <person name="R C."/>
            <person name="Kalinowski J."/>
            <person name="Zyl L.V."/>
            <person name="Trindade M."/>
        </authorList>
    </citation>
    <scope>NUCLEOTIDE SEQUENCE [LARGE SCALE GENOMIC DNA]</scope>
    <source>
        <strain evidence="2 3">XOM25</strain>
    </source>
</reference>
<feature type="compositionally biased region" description="Basic and acidic residues" evidence="1">
    <location>
        <begin position="375"/>
        <end position="409"/>
    </location>
</feature>